<dbReference type="PANTHER" id="PTHR11961">
    <property type="entry name" value="CYTOCHROME C"/>
    <property type="match status" value="1"/>
</dbReference>
<evidence type="ECO:0000256" key="4">
    <source>
        <dbReference type="ARBA" id="ARBA00022617"/>
    </source>
</evidence>
<dbReference type="InterPro" id="IPR009056">
    <property type="entry name" value="Cyt_c-like_dom"/>
</dbReference>
<keyword evidence="4 8" id="KW-0349">Heme</keyword>
<evidence type="ECO:0000256" key="7">
    <source>
        <dbReference type="ARBA" id="ARBA00023004"/>
    </source>
</evidence>
<accession>A0A0M3K4D9</accession>
<name>A0A0M3K4D9_ANISI</name>
<comment type="PTM">
    <text evidence="10">Binds 1 heme group per subunit.</text>
</comment>
<keyword evidence="10" id="KW-0679">Respiratory chain</keyword>
<evidence type="ECO:0000256" key="3">
    <source>
        <dbReference type="ARBA" id="ARBA00022448"/>
    </source>
</evidence>
<dbReference type="Proteomes" id="UP000267096">
    <property type="component" value="Unassembled WGS sequence"/>
</dbReference>
<comment type="function">
    <text evidence="10">Electron carrier protein. The oxidized form of the cytochrome c heme group can accept an electron from the heme group of the cytochrome c1 subunit of cytochrome reductase. Cytochrome c then transfers this electron to the cytochrome oxidase complex, the final protein carrier in the mitochondrial electron-transport chain.</text>
</comment>
<dbReference type="Gene3D" id="1.10.760.10">
    <property type="entry name" value="Cytochrome c-like domain"/>
    <property type="match status" value="1"/>
</dbReference>
<evidence type="ECO:0000256" key="10">
    <source>
        <dbReference type="RuleBase" id="RU004427"/>
    </source>
</evidence>
<feature type="region of interest" description="Disordered" evidence="11">
    <location>
        <begin position="1"/>
        <end position="22"/>
    </location>
</feature>
<keyword evidence="7 8" id="KW-0408">Iron</keyword>
<evidence type="ECO:0000259" key="12">
    <source>
        <dbReference type="PROSITE" id="PS51007"/>
    </source>
</evidence>
<sequence>MKRDHEKGNRKTDDDGHIPEGDYENGKRIFKYRCQQCHAIDSTKCTKAGPGLNGIFSRISGTLPNYVYSPSMKNKVSRFHTILFHRCLLSNPIDNLFLNNMSISSIS</sequence>
<proteinExistence type="inferred from homology"/>
<reference evidence="15" key="1">
    <citation type="submission" date="2017-02" db="UniProtKB">
        <authorList>
            <consortium name="WormBaseParasite"/>
        </authorList>
    </citation>
    <scope>IDENTIFICATION</scope>
</reference>
<dbReference type="InterPro" id="IPR002327">
    <property type="entry name" value="Cyt_c_1A/1B"/>
</dbReference>
<evidence type="ECO:0000256" key="5">
    <source>
        <dbReference type="ARBA" id="ARBA00022723"/>
    </source>
</evidence>
<keyword evidence="6 10" id="KW-0249">Electron transport</keyword>
<dbReference type="GO" id="GO:0009055">
    <property type="term" value="F:electron transfer activity"/>
    <property type="evidence" value="ECO:0007669"/>
    <property type="project" value="InterPro"/>
</dbReference>
<evidence type="ECO:0000313" key="14">
    <source>
        <dbReference type="Proteomes" id="UP000267096"/>
    </source>
</evidence>
<evidence type="ECO:0000256" key="2">
    <source>
        <dbReference type="ARBA" id="ARBA00006488"/>
    </source>
</evidence>
<dbReference type="Pfam" id="PF00034">
    <property type="entry name" value="Cytochrom_C"/>
    <property type="match status" value="1"/>
</dbReference>
<evidence type="ECO:0000256" key="6">
    <source>
        <dbReference type="ARBA" id="ARBA00022982"/>
    </source>
</evidence>
<keyword evidence="5 8" id="KW-0479">Metal-binding</keyword>
<protein>
    <submittedName>
        <fullName evidence="15">Cytochrome c (inferred by orthology to a human protein)</fullName>
    </submittedName>
</protein>
<dbReference type="GO" id="GO:0046872">
    <property type="term" value="F:metal ion binding"/>
    <property type="evidence" value="ECO:0007669"/>
    <property type="project" value="UniProtKB-KW"/>
</dbReference>
<dbReference type="AlphaFoldDB" id="A0A0M3K4D9"/>
<feature type="domain" description="Cytochrome c" evidence="12">
    <location>
        <begin position="21"/>
        <end position="107"/>
    </location>
</feature>
<dbReference type="InterPro" id="IPR036909">
    <property type="entry name" value="Cyt_c-like_dom_sf"/>
</dbReference>
<evidence type="ECO:0000256" key="1">
    <source>
        <dbReference type="ARBA" id="ARBA00004569"/>
    </source>
</evidence>
<organism evidence="15">
    <name type="scientific">Anisakis simplex</name>
    <name type="common">Herring worm</name>
    <dbReference type="NCBI Taxonomy" id="6269"/>
    <lineage>
        <taxon>Eukaryota</taxon>
        <taxon>Metazoa</taxon>
        <taxon>Ecdysozoa</taxon>
        <taxon>Nematoda</taxon>
        <taxon>Chromadorea</taxon>
        <taxon>Rhabditida</taxon>
        <taxon>Spirurina</taxon>
        <taxon>Ascaridomorpha</taxon>
        <taxon>Ascaridoidea</taxon>
        <taxon>Anisakidae</taxon>
        <taxon>Anisakis</taxon>
        <taxon>Anisakis simplex complex</taxon>
    </lineage>
</organism>
<dbReference type="GO" id="GO:0020037">
    <property type="term" value="F:heme binding"/>
    <property type="evidence" value="ECO:0007669"/>
    <property type="project" value="InterPro"/>
</dbReference>
<evidence type="ECO:0000256" key="9">
    <source>
        <dbReference type="RuleBase" id="RU004426"/>
    </source>
</evidence>
<evidence type="ECO:0000256" key="11">
    <source>
        <dbReference type="SAM" id="MobiDB-lite"/>
    </source>
</evidence>
<gene>
    <name evidence="13" type="ORF">ASIM_LOCUS15237</name>
</gene>
<dbReference type="SUPFAM" id="SSF46626">
    <property type="entry name" value="Cytochrome c"/>
    <property type="match status" value="1"/>
</dbReference>
<dbReference type="WBParaSite" id="ASIM_0001583001-mRNA-1">
    <property type="protein sequence ID" value="ASIM_0001583001-mRNA-1"/>
    <property type="gene ID" value="ASIM_0001583001"/>
</dbReference>
<keyword evidence="14" id="KW-1185">Reference proteome</keyword>
<comment type="subcellular location">
    <subcellularLocation>
        <location evidence="1">Mitochondrion intermembrane space</location>
    </subcellularLocation>
</comment>
<comment type="similarity">
    <text evidence="2 9">Belongs to the cytochrome c family.</text>
</comment>
<keyword evidence="3 10" id="KW-0813">Transport</keyword>
<evidence type="ECO:0000256" key="8">
    <source>
        <dbReference type="PROSITE-ProRule" id="PRU00433"/>
    </source>
</evidence>
<reference evidence="13 14" key="2">
    <citation type="submission" date="2018-11" db="EMBL/GenBank/DDBJ databases">
        <authorList>
            <consortium name="Pathogen Informatics"/>
        </authorList>
    </citation>
    <scope>NUCLEOTIDE SEQUENCE [LARGE SCALE GENOMIC DNA]</scope>
</reference>
<dbReference type="EMBL" id="UYRR01032198">
    <property type="protein sequence ID" value="VDK54592.1"/>
    <property type="molecule type" value="Genomic_DNA"/>
</dbReference>
<evidence type="ECO:0000313" key="13">
    <source>
        <dbReference type="EMBL" id="VDK54592.1"/>
    </source>
</evidence>
<dbReference type="PROSITE" id="PS51007">
    <property type="entry name" value="CYTC"/>
    <property type="match status" value="1"/>
</dbReference>
<evidence type="ECO:0000313" key="15">
    <source>
        <dbReference type="WBParaSite" id="ASIM_0001583001-mRNA-1"/>
    </source>
</evidence>
<keyword evidence="10" id="KW-0496">Mitochondrion</keyword>
<dbReference type="GO" id="GO:0005758">
    <property type="term" value="C:mitochondrial intermembrane space"/>
    <property type="evidence" value="ECO:0007669"/>
    <property type="project" value="UniProtKB-SubCell"/>
</dbReference>
<dbReference type="PRINTS" id="PR00604">
    <property type="entry name" value="CYTCHRMECIAB"/>
</dbReference>